<keyword evidence="5" id="KW-1185">Reference proteome</keyword>
<dbReference type="InterPro" id="IPR036390">
    <property type="entry name" value="WH_DNA-bd_sf"/>
</dbReference>
<name>A0ABP7B9U1_9ACTN</name>
<dbReference type="InterPro" id="IPR036388">
    <property type="entry name" value="WH-like_DNA-bd_sf"/>
</dbReference>
<proteinExistence type="predicted"/>
<feature type="domain" description="HTH deoR-type" evidence="3">
    <location>
        <begin position="2"/>
        <end position="57"/>
    </location>
</feature>
<reference evidence="5" key="1">
    <citation type="journal article" date="2019" name="Int. J. Syst. Evol. Microbiol.">
        <title>The Global Catalogue of Microorganisms (GCM) 10K type strain sequencing project: providing services to taxonomists for standard genome sequencing and annotation.</title>
        <authorList>
            <consortium name="The Broad Institute Genomics Platform"/>
            <consortium name="The Broad Institute Genome Sequencing Center for Infectious Disease"/>
            <person name="Wu L."/>
            <person name="Ma J."/>
        </authorList>
    </citation>
    <scope>NUCLEOTIDE SEQUENCE [LARGE SCALE GENOMIC DNA]</scope>
    <source>
        <strain evidence="5">JCM 16904</strain>
    </source>
</reference>
<comment type="caution">
    <text evidence="4">The sequence shown here is derived from an EMBL/GenBank/DDBJ whole genome shotgun (WGS) entry which is preliminary data.</text>
</comment>
<evidence type="ECO:0000313" key="5">
    <source>
        <dbReference type="Proteomes" id="UP001500902"/>
    </source>
</evidence>
<dbReference type="Pfam" id="PF25583">
    <property type="entry name" value="WCX"/>
    <property type="match status" value="1"/>
</dbReference>
<sequence>MRASRLVTILLLLQTRGRMTAHELAERLEVSVRTIYRDVESLHSAGIPLYGDAGPRGGYQLLDGYRTRLTGLTADEAESLFLAGLPGPAAELGLGAVVTAAQLKLMAALPIELRDRAGRIQERFHLDAPTWYRDQEPVTHLPAVADAVWNERCVQVRYRRWKAPQEVERRLEPYGLVVKAGRWYLVARTGEDVRTYRVSQILDLHVLPEGFTRPEGFDLAAYWRDYLAEFETRLRWGEAEVRLSPRGVERLADLMTPGVVAAARESAQPPDDEGWTRVTVPIESIEHAVGELLRLGTDAEVLAPAELRERLAATTYALAERYRAS</sequence>
<keyword evidence="1" id="KW-0805">Transcription regulation</keyword>
<evidence type="ECO:0000259" key="3">
    <source>
        <dbReference type="PROSITE" id="PS51000"/>
    </source>
</evidence>
<dbReference type="RefSeq" id="WP_344874219.1">
    <property type="nucleotide sequence ID" value="NZ_BAAAZP010000020.1"/>
</dbReference>
<dbReference type="PIRSF" id="PIRSF016838">
    <property type="entry name" value="PafC"/>
    <property type="match status" value="1"/>
</dbReference>
<dbReference type="InterPro" id="IPR026881">
    <property type="entry name" value="WYL_dom"/>
</dbReference>
<dbReference type="Gene3D" id="1.10.10.10">
    <property type="entry name" value="Winged helix-like DNA-binding domain superfamily/Winged helix DNA-binding domain"/>
    <property type="match status" value="1"/>
</dbReference>
<organism evidence="4 5">
    <name type="scientific">Nonomuraea antimicrobica</name>
    <dbReference type="NCBI Taxonomy" id="561173"/>
    <lineage>
        <taxon>Bacteria</taxon>
        <taxon>Bacillati</taxon>
        <taxon>Actinomycetota</taxon>
        <taxon>Actinomycetes</taxon>
        <taxon>Streptosporangiales</taxon>
        <taxon>Streptosporangiaceae</taxon>
        <taxon>Nonomuraea</taxon>
    </lineage>
</organism>
<dbReference type="InterPro" id="IPR001034">
    <property type="entry name" value="DeoR_HTH"/>
</dbReference>
<dbReference type="Pfam" id="PF08279">
    <property type="entry name" value="HTH_11"/>
    <property type="match status" value="1"/>
</dbReference>
<gene>
    <name evidence="4" type="ORF">GCM10022224_014300</name>
</gene>
<dbReference type="PANTHER" id="PTHR34580">
    <property type="match status" value="1"/>
</dbReference>
<accession>A0ABP7B9U1</accession>
<dbReference type="Pfam" id="PF13280">
    <property type="entry name" value="WYL"/>
    <property type="match status" value="1"/>
</dbReference>
<dbReference type="InterPro" id="IPR051534">
    <property type="entry name" value="CBASS_pafABC_assoc_protein"/>
</dbReference>
<dbReference type="InterPro" id="IPR028349">
    <property type="entry name" value="PafC-like"/>
</dbReference>
<dbReference type="InterPro" id="IPR057727">
    <property type="entry name" value="WCX_dom"/>
</dbReference>
<dbReference type="SUPFAM" id="SSF46785">
    <property type="entry name" value="Winged helix' DNA-binding domain"/>
    <property type="match status" value="1"/>
</dbReference>
<dbReference type="InterPro" id="IPR013196">
    <property type="entry name" value="HTH_11"/>
</dbReference>
<evidence type="ECO:0000256" key="1">
    <source>
        <dbReference type="ARBA" id="ARBA00023015"/>
    </source>
</evidence>
<protein>
    <submittedName>
        <fullName evidence="4">WYL domain-containing protein</fullName>
    </submittedName>
</protein>
<keyword evidence="2" id="KW-0804">Transcription</keyword>
<dbReference type="PROSITE" id="PS52050">
    <property type="entry name" value="WYL"/>
    <property type="match status" value="1"/>
</dbReference>
<evidence type="ECO:0000256" key="2">
    <source>
        <dbReference type="ARBA" id="ARBA00023163"/>
    </source>
</evidence>
<dbReference type="EMBL" id="BAAAZP010000020">
    <property type="protein sequence ID" value="GAA3652500.1"/>
    <property type="molecule type" value="Genomic_DNA"/>
</dbReference>
<dbReference type="PANTHER" id="PTHR34580:SF1">
    <property type="entry name" value="PROTEIN PAFC"/>
    <property type="match status" value="1"/>
</dbReference>
<dbReference type="PROSITE" id="PS51000">
    <property type="entry name" value="HTH_DEOR_2"/>
    <property type="match status" value="1"/>
</dbReference>
<evidence type="ECO:0000313" key="4">
    <source>
        <dbReference type="EMBL" id="GAA3652500.1"/>
    </source>
</evidence>
<dbReference type="Proteomes" id="UP001500902">
    <property type="component" value="Unassembled WGS sequence"/>
</dbReference>